<dbReference type="PANTHER" id="PTHR12186">
    <property type="entry name" value="SIKE FAMILY MEMBER"/>
    <property type="match status" value="1"/>
</dbReference>
<feature type="compositionally biased region" description="Basic and acidic residues" evidence="4">
    <location>
        <begin position="244"/>
        <end position="272"/>
    </location>
</feature>
<evidence type="ECO:0000256" key="3">
    <source>
        <dbReference type="SAM" id="Coils"/>
    </source>
</evidence>
<comment type="similarity">
    <text evidence="1">Belongs to the SIKE family.</text>
</comment>
<feature type="compositionally biased region" description="Basic and acidic residues" evidence="4">
    <location>
        <begin position="385"/>
        <end position="427"/>
    </location>
</feature>
<feature type="region of interest" description="Disordered" evidence="4">
    <location>
        <begin position="213"/>
        <end position="427"/>
    </location>
</feature>
<dbReference type="GeneID" id="100366677"/>
<dbReference type="Pfam" id="PF05769">
    <property type="entry name" value="SIKE"/>
    <property type="match status" value="1"/>
</dbReference>
<name>A0ABM0MP02_SACKO</name>
<evidence type="ECO:0000313" key="6">
    <source>
        <dbReference type="RefSeq" id="XP_006821743.1"/>
    </source>
</evidence>
<keyword evidence="2 3" id="KW-0175">Coiled coil</keyword>
<dbReference type="PANTHER" id="PTHR12186:SF2">
    <property type="entry name" value="FGFR1 ONCOGENE PARTNER 2 HOMOLOG"/>
    <property type="match status" value="1"/>
</dbReference>
<protein>
    <submittedName>
        <fullName evidence="6">Myb-like protein X-like</fullName>
    </submittedName>
</protein>
<evidence type="ECO:0000313" key="5">
    <source>
        <dbReference type="Proteomes" id="UP000694865"/>
    </source>
</evidence>
<gene>
    <name evidence="6" type="primary">LOC100366677</name>
</gene>
<reference evidence="6" key="1">
    <citation type="submission" date="2025-08" db="UniProtKB">
        <authorList>
            <consortium name="RefSeq"/>
        </authorList>
    </citation>
    <scope>IDENTIFICATION</scope>
    <source>
        <tissue evidence="6">Testes</tissue>
    </source>
</reference>
<sequence>MTLTIEQVMADAKKLVDRLKEHDSAADTLIAQSETLNKRVDAMKQYQDDLAEMNDAARHRPRSALVLGIQQENRQIRELQQENKELRTALEEHQSALELIMSKYREQVLKLMLANNWDKASLNVHQENSKELQHMTEKICEMAAVMTYAMNMDDESVAMETELLTRLQVENKGLREVLGISRRFNHKTNIINQTSSDNLVTKSGSIEKEIVNDSQVDIEEKGRESESTEDDSEHSQDEGVDVVMKIKDVKRNDEGKDKDEKEDITKEKDEMKVVCSNAGEIKEDYSNDEKTEEKPFKDKETKESSKDGETKEESSKDGETKEKSSEDGETKEESSKDGETKEKSSKDGETKEKFSKDGETKEESSKDGETKEESSKDGEMEEDADNKNEKETEEQCHKKDNKIEMSDSLDKNDKKDEESDDTDTPKC</sequence>
<evidence type="ECO:0000256" key="2">
    <source>
        <dbReference type="ARBA" id="ARBA00023054"/>
    </source>
</evidence>
<dbReference type="RefSeq" id="XP_006821743.1">
    <property type="nucleotide sequence ID" value="XM_006821680.1"/>
</dbReference>
<feature type="compositionally biased region" description="Basic and acidic residues" evidence="4">
    <location>
        <begin position="280"/>
        <end position="378"/>
    </location>
</feature>
<evidence type="ECO:0000256" key="1">
    <source>
        <dbReference type="ARBA" id="ARBA00005537"/>
    </source>
</evidence>
<evidence type="ECO:0000256" key="4">
    <source>
        <dbReference type="SAM" id="MobiDB-lite"/>
    </source>
</evidence>
<accession>A0ABM0MP02</accession>
<feature type="coiled-coil region" evidence="3">
    <location>
        <begin position="62"/>
        <end position="103"/>
    </location>
</feature>
<proteinExistence type="inferred from homology"/>
<keyword evidence="5" id="KW-1185">Reference proteome</keyword>
<dbReference type="InterPro" id="IPR008555">
    <property type="entry name" value="SIKE"/>
</dbReference>
<organism evidence="5 6">
    <name type="scientific">Saccoglossus kowalevskii</name>
    <name type="common">Acorn worm</name>
    <dbReference type="NCBI Taxonomy" id="10224"/>
    <lineage>
        <taxon>Eukaryota</taxon>
        <taxon>Metazoa</taxon>
        <taxon>Hemichordata</taxon>
        <taxon>Enteropneusta</taxon>
        <taxon>Harrimaniidae</taxon>
        <taxon>Saccoglossus</taxon>
    </lineage>
</organism>
<dbReference type="Proteomes" id="UP000694865">
    <property type="component" value="Unplaced"/>
</dbReference>